<dbReference type="EMBL" id="CAKOAT010515154">
    <property type="protein sequence ID" value="CAH8381578.1"/>
    <property type="molecule type" value="Genomic_DNA"/>
</dbReference>
<keyword evidence="1" id="KW-0812">Transmembrane</keyword>
<protein>
    <submittedName>
        <fullName evidence="2">Uncharacterized protein</fullName>
    </submittedName>
</protein>
<accession>A0ABC8LDL8</accession>
<name>A0ABC8LDL8_ERUVS</name>
<feature type="transmembrane region" description="Helical" evidence="1">
    <location>
        <begin position="6"/>
        <end position="24"/>
    </location>
</feature>
<gene>
    <name evidence="2" type="ORF">ERUC_LOCUS34061</name>
</gene>
<feature type="transmembrane region" description="Helical" evidence="1">
    <location>
        <begin position="134"/>
        <end position="153"/>
    </location>
</feature>
<sequence length="161" mass="18294">MQLLSLVFLFSACWLFLRVIWMVGGRRIQQKLRWRRGLFVTVLPVVLPSRFIIPSAMSGEDSLAVASVCRQTSHAVHYVQAFQSFSECRYQTTSSNSPSAVRLELHKTLWAAPILQTGVRSRIITGTYPKFFDILSLPPYGIVMLFSLPLILFDDSSLLLR</sequence>
<organism evidence="2 3">
    <name type="scientific">Eruca vesicaria subsp. sativa</name>
    <name type="common">Garden rocket</name>
    <name type="synonym">Eruca sativa</name>
    <dbReference type="NCBI Taxonomy" id="29727"/>
    <lineage>
        <taxon>Eukaryota</taxon>
        <taxon>Viridiplantae</taxon>
        <taxon>Streptophyta</taxon>
        <taxon>Embryophyta</taxon>
        <taxon>Tracheophyta</taxon>
        <taxon>Spermatophyta</taxon>
        <taxon>Magnoliopsida</taxon>
        <taxon>eudicotyledons</taxon>
        <taxon>Gunneridae</taxon>
        <taxon>Pentapetalae</taxon>
        <taxon>rosids</taxon>
        <taxon>malvids</taxon>
        <taxon>Brassicales</taxon>
        <taxon>Brassicaceae</taxon>
        <taxon>Brassiceae</taxon>
        <taxon>Eruca</taxon>
    </lineage>
</organism>
<keyword evidence="3" id="KW-1185">Reference proteome</keyword>
<dbReference type="Proteomes" id="UP001642260">
    <property type="component" value="Unassembled WGS sequence"/>
</dbReference>
<evidence type="ECO:0000313" key="3">
    <source>
        <dbReference type="Proteomes" id="UP001642260"/>
    </source>
</evidence>
<comment type="caution">
    <text evidence="2">The sequence shown here is derived from an EMBL/GenBank/DDBJ whole genome shotgun (WGS) entry which is preliminary data.</text>
</comment>
<keyword evidence="1" id="KW-0472">Membrane</keyword>
<reference evidence="2 3" key="1">
    <citation type="submission" date="2022-03" db="EMBL/GenBank/DDBJ databases">
        <authorList>
            <person name="Macdonald S."/>
            <person name="Ahmed S."/>
            <person name="Newling K."/>
        </authorList>
    </citation>
    <scope>NUCLEOTIDE SEQUENCE [LARGE SCALE GENOMIC DNA]</scope>
</reference>
<proteinExistence type="predicted"/>
<dbReference type="AlphaFoldDB" id="A0ABC8LDL8"/>
<keyword evidence="1" id="KW-1133">Transmembrane helix</keyword>
<evidence type="ECO:0000313" key="2">
    <source>
        <dbReference type="EMBL" id="CAH8381578.1"/>
    </source>
</evidence>
<evidence type="ECO:0000256" key="1">
    <source>
        <dbReference type="SAM" id="Phobius"/>
    </source>
</evidence>